<reference evidence="1" key="1">
    <citation type="submission" date="2019-04" db="EMBL/GenBank/DDBJ databases">
        <title>Microbes associate with the intestines of laboratory mice.</title>
        <authorList>
            <person name="Navarre W."/>
            <person name="Wong E."/>
            <person name="Huang K."/>
            <person name="Tropini C."/>
            <person name="Ng K."/>
            <person name="Yu B."/>
        </authorList>
    </citation>
    <scope>NUCLEOTIDE SEQUENCE</scope>
    <source>
        <strain evidence="1">NM04_E33</strain>
    </source>
</reference>
<evidence type="ECO:0000313" key="2">
    <source>
        <dbReference type="Proteomes" id="UP000306319"/>
    </source>
</evidence>
<dbReference type="Proteomes" id="UP000306319">
    <property type="component" value="Unassembled WGS sequence"/>
</dbReference>
<keyword evidence="2" id="KW-1185">Reference proteome</keyword>
<accession>A0AC61RFF9</accession>
<organism evidence="1 2">
    <name type="scientific">Lepagella muris</name>
    <dbReference type="NCBI Taxonomy" id="3032870"/>
    <lineage>
        <taxon>Bacteria</taxon>
        <taxon>Pseudomonadati</taxon>
        <taxon>Bacteroidota</taxon>
        <taxon>Bacteroidia</taxon>
        <taxon>Bacteroidales</taxon>
        <taxon>Muribaculaceae</taxon>
        <taxon>Lepagella</taxon>
    </lineage>
</organism>
<proteinExistence type="predicted"/>
<dbReference type="EMBL" id="SRYB01000006">
    <property type="protein sequence ID" value="TGY79469.1"/>
    <property type="molecule type" value="Genomic_DNA"/>
</dbReference>
<evidence type="ECO:0000313" key="1">
    <source>
        <dbReference type="EMBL" id="TGY79469.1"/>
    </source>
</evidence>
<protein>
    <submittedName>
        <fullName evidence="1">SDR family oxidoreductase</fullName>
    </submittedName>
</protein>
<gene>
    <name evidence="1" type="ORF">E5331_05495</name>
</gene>
<sequence length="308" mass="34304">MEEKKDILITGASGMLGRYLKEIFGSDPDYRVFTLGRGEDNDFRCNLKTGAPDFGSQSFDIVVHCAGSEENDYDNAKLNVDGTVNLMDALDSHPPRYMVYISSWQVYGAEEGTEITEGQPIIPESPTGLSKKGAETKCETFASRHQTCLTIIRPARMFGNGVGGETLRMFRDAVNGRYIHICGNDARLSIVTAYDVARAIKEVYTIGGIYNASDGKSPRLVDLMEAMTANAGKQKRITCLTPDWAEWIWRLGRFIPVINQNLNPKVVTERMKTLTFDGSKLIEKSGITFHNTLDVISRTDPTYPYSEK</sequence>
<comment type="caution">
    <text evidence="1">The sequence shown here is derived from an EMBL/GenBank/DDBJ whole genome shotgun (WGS) entry which is preliminary data.</text>
</comment>
<name>A0AC61RFF9_9BACT</name>